<organism evidence="1 2">
    <name type="scientific">Aquimarina rubra</name>
    <dbReference type="NCBI Taxonomy" id="1920033"/>
    <lineage>
        <taxon>Bacteria</taxon>
        <taxon>Pseudomonadati</taxon>
        <taxon>Bacteroidota</taxon>
        <taxon>Flavobacteriia</taxon>
        <taxon>Flavobacteriales</taxon>
        <taxon>Flavobacteriaceae</taxon>
        <taxon>Aquimarina</taxon>
    </lineage>
</organism>
<accession>A0ABW5LE85</accession>
<evidence type="ECO:0000313" key="1">
    <source>
        <dbReference type="EMBL" id="MFD2562481.1"/>
    </source>
</evidence>
<keyword evidence="2" id="KW-1185">Reference proteome</keyword>
<name>A0ABW5LE85_9FLAO</name>
<sequence length="71" mass="7701">MLENISNLGKSLNKNEQKSITGGLRPNADGLVCHPSFRFTSTTCPGGTTYNSTWDACCYGFIVDEADPIEL</sequence>
<dbReference type="Proteomes" id="UP001597319">
    <property type="component" value="Unassembled WGS sequence"/>
</dbReference>
<comment type="caution">
    <text evidence="1">The sequence shown here is derived from an EMBL/GenBank/DDBJ whole genome shotgun (WGS) entry which is preliminary data.</text>
</comment>
<dbReference type="EMBL" id="JBHULE010000008">
    <property type="protein sequence ID" value="MFD2562481.1"/>
    <property type="molecule type" value="Genomic_DNA"/>
</dbReference>
<protein>
    <submittedName>
        <fullName evidence="1">Uncharacterized protein</fullName>
    </submittedName>
</protein>
<dbReference type="RefSeq" id="WP_378291112.1">
    <property type="nucleotide sequence ID" value="NZ_JBHULE010000008.1"/>
</dbReference>
<proteinExistence type="predicted"/>
<gene>
    <name evidence="1" type="ORF">ACFSR1_07330</name>
</gene>
<reference evidence="2" key="1">
    <citation type="journal article" date="2019" name="Int. J. Syst. Evol. Microbiol.">
        <title>The Global Catalogue of Microorganisms (GCM) 10K type strain sequencing project: providing services to taxonomists for standard genome sequencing and annotation.</title>
        <authorList>
            <consortium name="The Broad Institute Genomics Platform"/>
            <consortium name="The Broad Institute Genome Sequencing Center for Infectious Disease"/>
            <person name="Wu L."/>
            <person name="Ma J."/>
        </authorList>
    </citation>
    <scope>NUCLEOTIDE SEQUENCE [LARGE SCALE GENOMIC DNA]</scope>
    <source>
        <strain evidence="2">KCTC 52274</strain>
    </source>
</reference>
<evidence type="ECO:0000313" key="2">
    <source>
        <dbReference type="Proteomes" id="UP001597319"/>
    </source>
</evidence>